<dbReference type="PANTHER" id="PTHR37825:SF1">
    <property type="entry name" value="TRNA(MET) CYTIDINE ACETATE LIGASE"/>
    <property type="match status" value="1"/>
</dbReference>
<dbReference type="Gene3D" id="3.40.50.620">
    <property type="entry name" value="HUPs"/>
    <property type="match status" value="1"/>
</dbReference>
<dbReference type="EMBL" id="CACRSY010000014">
    <property type="protein sequence ID" value="VYT24013.1"/>
    <property type="molecule type" value="Genomic_DNA"/>
</dbReference>
<keyword evidence="2" id="KW-0436">Ligase</keyword>
<sequence>MQKAVGIIAEYNPFHKGHEYQIQQAKEQTGANIAIILMSGDFVQRGTPAIFAKHQRTAMALLGGADIVFELPSFYACGSAEYFSSGAVSVFNALNSIDFLCFGSESGEIDTCRFLGKLLADEPKLYKEKLRSFLKQGLSFPAARKSALAEYLKEKDIPFSEDFLDTPNNILGIEYCKSLAAQNSSIAPVTIKRIGSSYHETSLSSEYPSASAIRRELIAAWNTQKFLSDTLKNAQPPAVKDYLCALLENETFLIEDDFSLLLKYELMKNTPESLCAFSDMSPDLARRIYHHLNTFETFTQFAEQLKTKELTYTRICRALLHVLLNIPSDLPAISPAYVRLLGFKKESSSFLRILQKNSDIPIITKAADYKKLLPKEVHSLFEKDLFASNLYETVKCNKKSTAFTNDLQKPPIIL</sequence>
<keyword evidence="2" id="KW-0820">tRNA-binding</keyword>
<feature type="binding site" evidence="2">
    <location>
        <begin position="193"/>
        <end position="194"/>
    </location>
    <ligand>
        <name>ATP</name>
        <dbReference type="ChEBI" id="CHEBI:30616"/>
    </ligand>
</feature>
<comment type="similarity">
    <text evidence="2">Belongs to the TmcAL family.</text>
</comment>
<feature type="binding site" evidence="2">
    <location>
        <begin position="8"/>
        <end position="21"/>
    </location>
    <ligand>
        <name>ATP</name>
        <dbReference type="ChEBI" id="CHEBI:30616"/>
    </ligand>
</feature>
<dbReference type="InterPro" id="IPR008513">
    <property type="entry name" value="tRNA(Met)_cyd_acetate_ligase"/>
</dbReference>
<organism evidence="3">
    <name type="scientific">Blautia hansenii</name>
    <name type="common">Ruminococcus hansenii</name>
    <dbReference type="NCBI Taxonomy" id="1322"/>
    <lineage>
        <taxon>Bacteria</taxon>
        <taxon>Bacillati</taxon>
        <taxon>Bacillota</taxon>
        <taxon>Clostridia</taxon>
        <taxon>Lachnospirales</taxon>
        <taxon>Lachnospiraceae</taxon>
        <taxon>Blautia</taxon>
    </lineage>
</organism>
<dbReference type="NCBIfam" id="NF010191">
    <property type="entry name" value="PRK13670.1"/>
    <property type="match status" value="1"/>
</dbReference>
<dbReference type="GO" id="GO:0016879">
    <property type="term" value="F:ligase activity, forming carbon-nitrogen bonds"/>
    <property type="evidence" value="ECO:0007669"/>
    <property type="project" value="UniProtKB-UniRule"/>
</dbReference>
<keyword evidence="2" id="KW-0963">Cytoplasm</keyword>
<evidence type="ECO:0000256" key="2">
    <source>
        <dbReference type="HAMAP-Rule" id="MF_01539"/>
    </source>
</evidence>
<dbReference type="PANTHER" id="PTHR37825">
    <property type="entry name" value="TRNA(MET) CYTIDINE ACETATE LIGASE"/>
    <property type="match status" value="1"/>
</dbReference>
<dbReference type="GO" id="GO:0000049">
    <property type="term" value="F:tRNA binding"/>
    <property type="evidence" value="ECO:0007669"/>
    <property type="project" value="UniProtKB-KW"/>
</dbReference>
<comment type="catalytic activity">
    <reaction evidence="2">
        <text>cytidine(34) in elongator tRNA(Met) + acetate + ATP = N(4)-acetylcytidine(34) in elongator tRNA(Met) + AMP + diphosphate</text>
        <dbReference type="Rhea" id="RHEA:58144"/>
        <dbReference type="Rhea" id="RHEA-COMP:10693"/>
        <dbReference type="Rhea" id="RHEA-COMP:10694"/>
        <dbReference type="ChEBI" id="CHEBI:30089"/>
        <dbReference type="ChEBI" id="CHEBI:30616"/>
        <dbReference type="ChEBI" id="CHEBI:33019"/>
        <dbReference type="ChEBI" id="CHEBI:74900"/>
        <dbReference type="ChEBI" id="CHEBI:82748"/>
        <dbReference type="ChEBI" id="CHEBI:456215"/>
    </reaction>
</comment>
<keyword evidence="2" id="KW-0547">Nucleotide-binding</keyword>
<name>A0A6N2V3F8_BLAHA</name>
<comment type="subcellular location">
    <subcellularLocation>
        <location evidence="2">Cytoplasm</location>
    </subcellularLocation>
</comment>
<accession>A0A6N2V3F8</accession>
<dbReference type="GO" id="GO:0005524">
    <property type="term" value="F:ATP binding"/>
    <property type="evidence" value="ECO:0007669"/>
    <property type="project" value="UniProtKB-KW"/>
</dbReference>
<dbReference type="GO" id="GO:0005737">
    <property type="term" value="C:cytoplasm"/>
    <property type="evidence" value="ECO:0007669"/>
    <property type="project" value="UniProtKB-SubCell"/>
</dbReference>
<dbReference type="EC" id="6.3.4.-" evidence="2"/>
<dbReference type="RefSeq" id="WP_156342620.1">
    <property type="nucleotide sequence ID" value="NZ_CACRSY010000014.1"/>
</dbReference>
<dbReference type="HAMAP" id="MF_01539">
    <property type="entry name" value="TmcAL"/>
    <property type="match status" value="1"/>
</dbReference>
<dbReference type="SUPFAM" id="SSF52374">
    <property type="entry name" value="Nucleotidylyl transferase"/>
    <property type="match status" value="1"/>
</dbReference>
<dbReference type="InterPro" id="IPR014729">
    <property type="entry name" value="Rossmann-like_a/b/a_fold"/>
</dbReference>
<evidence type="ECO:0000256" key="1">
    <source>
        <dbReference type="ARBA" id="ARBA00022694"/>
    </source>
</evidence>
<feature type="binding site" evidence="2">
    <location>
        <position position="103"/>
    </location>
    <ligand>
        <name>ATP</name>
        <dbReference type="ChEBI" id="CHEBI:30616"/>
    </ligand>
</feature>
<evidence type="ECO:0000313" key="3">
    <source>
        <dbReference type="EMBL" id="VYT24013.1"/>
    </source>
</evidence>
<dbReference type="Pfam" id="PF05636">
    <property type="entry name" value="HIGH_NTase1"/>
    <property type="match status" value="1"/>
</dbReference>
<proteinExistence type="inferred from homology"/>
<keyword evidence="2" id="KW-0694">RNA-binding</keyword>
<gene>
    <name evidence="2" type="primary">tmcAL</name>
    <name evidence="3" type="ORF">BHLFYP23_00799</name>
</gene>
<dbReference type="GO" id="GO:0006400">
    <property type="term" value="P:tRNA modification"/>
    <property type="evidence" value="ECO:0007669"/>
    <property type="project" value="UniProtKB-UniRule"/>
</dbReference>
<keyword evidence="2" id="KW-0067">ATP-binding</keyword>
<comment type="function">
    <text evidence="2">Catalyzes the formation of N(4)-acetylcytidine (ac(4)C) at the wobble position of elongator tRNA(Met), using acetate and ATP as substrates. First activates an acetate ion to form acetyladenylate (Ac-AMP) and then transfers the acetyl group to tRNA to form ac(4)C34.</text>
</comment>
<keyword evidence="1 2" id="KW-0819">tRNA processing</keyword>
<reference evidence="3" key="1">
    <citation type="submission" date="2019-11" db="EMBL/GenBank/DDBJ databases">
        <authorList>
            <person name="Feng L."/>
        </authorList>
    </citation>
    <scope>NUCLEOTIDE SEQUENCE</scope>
    <source>
        <strain evidence="3">BhanseniiLFYP23</strain>
    </source>
</reference>
<feature type="binding site" evidence="2">
    <location>
        <position position="168"/>
    </location>
    <ligand>
        <name>ATP</name>
        <dbReference type="ChEBI" id="CHEBI:30616"/>
    </ligand>
</feature>
<protein>
    <recommendedName>
        <fullName evidence="2">tRNA(Met) cytidine acetate ligase</fullName>
        <ecNumber evidence="2">6.3.4.-</ecNumber>
    </recommendedName>
</protein>
<dbReference type="AlphaFoldDB" id="A0A6N2V3F8"/>